<sequence length="1043" mass="112435">MIAAIIRGSVQARNLVLILAAALSMLGIFALRTTPVDALPDLSDVQVIIRTGYPGQAPQIVENQVTYPIASAMLSVPGARVVRGYSFTGDSFVYVLFDDGTDLYWARSRVLEYLNQVQGRLPEGAKPALGPDATGVGWIFEYALVDRTGGHDLAQLRSLQDWFLRYELKTVPGVAEVASIGGMVKQYQVIVDPQKLAAYAITTDQVTEALKRANQETGGSSVELAGAEYTVRSGGYLKTLDDFRATPLRSDAGVPVTLGDVATVQVGPEMRRGLAELNGEGEVAGGVIVMRQGQNARAVIDGVKAKLAELKKSLPAGVEIVPTYDRSGLIDRAVDNLGHKLVEEFIIVALVCALFLWHARSALVAILTLPLGILIAFIVMRLQGLNANILSLGGIAIAIGAMVDAAVVMIENAHKHLERWRHSNAETEPDAATRWSLISTAAAEVGPALFLSLLIITFSFLPIFALQGQEGRLFSPLAFTKTYAMAAAALLSITLIPVLMGLLIRGKIPSEDANPLNRWLTRIYRPAIDWVLIHPKPTLAIAALIFASTLWPVTRIGGEFLPQMNEGDLLYMPSALPGLSPAEASRLLQQTDRLIKTVPEVESVFGKSGRAESATDPAPLEMFETTIRFKPRDQWRPGMTPEKLVDELDARVKVPGLANFWIPPIRNRIDMLATGIKSPVGIKVAGANLGEIDRTAKEIEQVVRTVPGVASALAERLTGGRYIDVDVDRAAAARYGLNVADVQSVVSGAIGGETVGQTVEGLARYPIQVRYPREIRDSPDKLVNLPVLTPSGQQITLGSVARIGISEGPPMLRSENGRPVTWIYVDGRSSDMQTMVTDIQHAIATKVTLPPGVSVSYTGQYEFLVRAKERMKLVIPVTLAIILGLLYLTFRRWDEALLIMGTLPFALTGGLWLLYWLGYNQSVATAVGFIALSGVAAEFGVVMLIYLKHALEVRQDGNLSEAVRDGALLRVRPKAMTVAVILAGLLPVLVGGGTGSEVMSRIAAPMVGGMLTAPLLSMLIIPAAYLLMRRKFPLPVPNQGELS</sequence>
<gene>
    <name evidence="9" type="ORF">EOE18_16045</name>
</gene>
<feature type="transmembrane region" description="Helical" evidence="8">
    <location>
        <begin position="527"/>
        <end position="551"/>
    </location>
</feature>
<dbReference type="Gene3D" id="3.30.70.1430">
    <property type="entry name" value="Multidrug efflux transporter AcrB pore domain"/>
    <property type="match status" value="2"/>
</dbReference>
<comment type="subcellular location">
    <subcellularLocation>
        <location evidence="1">Cell membrane</location>
        <topology evidence="1">Multi-pass membrane protein</topology>
    </subcellularLocation>
</comment>
<dbReference type="Gene3D" id="3.30.70.1320">
    <property type="entry name" value="Multidrug efflux transporter AcrB pore domain like"/>
    <property type="match status" value="1"/>
</dbReference>
<feature type="transmembrane region" description="Helical" evidence="8">
    <location>
        <begin position="923"/>
        <end position="947"/>
    </location>
</feature>
<dbReference type="PRINTS" id="PR00702">
    <property type="entry name" value="ACRIFLAVINRP"/>
</dbReference>
<dbReference type="SUPFAM" id="SSF82693">
    <property type="entry name" value="Multidrug efflux transporter AcrB pore domain, PN1, PN2, PC1 and PC2 subdomains"/>
    <property type="match status" value="2"/>
</dbReference>
<protein>
    <submittedName>
        <fullName evidence="9">Efflux RND transporter permease subunit</fullName>
    </submittedName>
</protein>
<dbReference type="Gene3D" id="3.30.2090.10">
    <property type="entry name" value="Multidrug efflux transporter AcrB TolC docking domain, DN and DC subdomains"/>
    <property type="match status" value="2"/>
</dbReference>
<dbReference type="GO" id="GO:0008324">
    <property type="term" value="F:monoatomic cation transmembrane transporter activity"/>
    <property type="evidence" value="ECO:0007669"/>
    <property type="project" value="InterPro"/>
</dbReference>
<dbReference type="SUPFAM" id="SSF82866">
    <property type="entry name" value="Multidrug efflux transporter AcrB transmembrane domain"/>
    <property type="match status" value="2"/>
</dbReference>
<evidence type="ECO:0000313" key="10">
    <source>
        <dbReference type="Proteomes" id="UP000282837"/>
    </source>
</evidence>
<dbReference type="GO" id="GO:0005886">
    <property type="term" value="C:plasma membrane"/>
    <property type="evidence" value="ECO:0007669"/>
    <property type="project" value="UniProtKB-SubCell"/>
</dbReference>
<dbReference type="NCBIfam" id="TIGR00914">
    <property type="entry name" value="2A0601"/>
    <property type="match status" value="1"/>
</dbReference>
<dbReference type="Pfam" id="PF00873">
    <property type="entry name" value="ACR_tran"/>
    <property type="match status" value="1"/>
</dbReference>
<dbReference type="SUPFAM" id="SSF82714">
    <property type="entry name" value="Multidrug efflux transporter AcrB TolC docking domain, DN and DC subdomains"/>
    <property type="match status" value="2"/>
</dbReference>
<keyword evidence="5 8" id="KW-0812">Transmembrane</keyword>
<evidence type="ECO:0000256" key="6">
    <source>
        <dbReference type="ARBA" id="ARBA00022989"/>
    </source>
</evidence>
<proteinExistence type="inferred from homology"/>
<evidence type="ECO:0000256" key="7">
    <source>
        <dbReference type="ARBA" id="ARBA00023136"/>
    </source>
</evidence>
<keyword evidence="4" id="KW-1003">Cell membrane</keyword>
<comment type="caution">
    <text evidence="9">The sequence shown here is derived from an EMBL/GenBank/DDBJ whole genome shotgun (WGS) entry which is preliminary data.</text>
</comment>
<evidence type="ECO:0000256" key="2">
    <source>
        <dbReference type="ARBA" id="ARBA00010942"/>
    </source>
</evidence>
<dbReference type="Gene3D" id="3.30.70.1440">
    <property type="entry name" value="Multidrug efflux transporter AcrB pore domain"/>
    <property type="match status" value="1"/>
</dbReference>
<evidence type="ECO:0000256" key="4">
    <source>
        <dbReference type="ARBA" id="ARBA00022475"/>
    </source>
</evidence>
<dbReference type="GO" id="GO:0042910">
    <property type="term" value="F:xenobiotic transmembrane transporter activity"/>
    <property type="evidence" value="ECO:0007669"/>
    <property type="project" value="TreeGrafter"/>
</dbReference>
<feature type="transmembrane region" description="Helical" evidence="8">
    <location>
        <begin position="975"/>
        <end position="996"/>
    </location>
</feature>
<feature type="transmembrane region" description="Helical" evidence="8">
    <location>
        <begin position="873"/>
        <end position="890"/>
    </location>
</feature>
<dbReference type="InterPro" id="IPR027463">
    <property type="entry name" value="AcrB_DN_DC_subdom"/>
</dbReference>
<keyword evidence="6 8" id="KW-1133">Transmembrane helix</keyword>
<evidence type="ECO:0000313" key="9">
    <source>
        <dbReference type="EMBL" id="RVU03458.1"/>
    </source>
</evidence>
<feature type="transmembrane region" description="Helical" evidence="8">
    <location>
        <begin position="389"/>
        <end position="410"/>
    </location>
</feature>
<dbReference type="OrthoDB" id="9758757at2"/>
<feature type="transmembrane region" description="Helical" evidence="8">
    <location>
        <begin position="1002"/>
        <end position="1027"/>
    </location>
</feature>
<accession>A0A3S2US92</accession>
<evidence type="ECO:0000256" key="1">
    <source>
        <dbReference type="ARBA" id="ARBA00004651"/>
    </source>
</evidence>
<evidence type="ECO:0000256" key="3">
    <source>
        <dbReference type="ARBA" id="ARBA00022448"/>
    </source>
</evidence>
<dbReference type="AlphaFoldDB" id="A0A3S2US92"/>
<dbReference type="PANTHER" id="PTHR32063">
    <property type="match status" value="1"/>
</dbReference>
<comment type="similarity">
    <text evidence="2">Belongs to the resistance-nodulation-cell division (RND) (TC 2.A.6) family.</text>
</comment>
<feature type="transmembrane region" description="Helical" evidence="8">
    <location>
        <begin position="897"/>
        <end position="917"/>
    </location>
</feature>
<organism evidence="9 10">
    <name type="scientific">Novosphingobium umbonatum</name>
    <dbReference type="NCBI Taxonomy" id="1908524"/>
    <lineage>
        <taxon>Bacteria</taxon>
        <taxon>Pseudomonadati</taxon>
        <taxon>Pseudomonadota</taxon>
        <taxon>Alphaproteobacteria</taxon>
        <taxon>Sphingomonadales</taxon>
        <taxon>Sphingomonadaceae</taxon>
        <taxon>Novosphingobium</taxon>
    </lineage>
</organism>
<dbReference type="RefSeq" id="WP_127711361.1">
    <property type="nucleotide sequence ID" value="NZ_SACO01000015.1"/>
</dbReference>
<feature type="transmembrane region" description="Helical" evidence="8">
    <location>
        <begin position="445"/>
        <end position="465"/>
    </location>
</feature>
<dbReference type="PANTHER" id="PTHR32063:SF19">
    <property type="entry name" value="CATION EFFLUX SYSTEM PROTEIN CUSA"/>
    <property type="match status" value="1"/>
</dbReference>
<evidence type="ECO:0000256" key="8">
    <source>
        <dbReference type="SAM" id="Phobius"/>
    </source>
</evidence>
<evidence type="ECO:0000256" key="5">
    <source>
        <dbReference type="ARBA" id="ARBA00022692"/>
    </source>
</evidence>
<feature type="transmembrane region" description="Helical" evidence="8">
    <location>
        <begin position="364"/>
        <end position="383"/>
    </location>
</feature>
<dbReference type="Gene3D" id="1.20.1640.10">
    <property type="entry name" value="Multidrug efflux transporter AcrB transmembrane domain"/>
    <property type="match status" value="2"/>
</dbReference>
<keyword evidence="10" id="KW-1185">Reference proteome</keyword>
<keyword evidence="3" id="KW-0813">Transport</keyword>
<reference evidence="9 10" key="1">
    <citation type="submission" date="2019-01" db="EMBL/GenBank/DDBJ databases">
        <authorList>
            <person name="Chen W.-M."/>
        </authorList>
    </citation>
    <scope>NUCLEOTIDE SEQUENCE [LARGE SCALE GENOMIC DNA]</scope>
    <source>
        <strain evidence="9 10">FSY-9</strain>
    </source>
</reference>
<keyword evidence="7 8" id="KW-0472">Membrane</keyword>
<feature type="transmembrane region" description="Helical" evidence="8">
    <location>
        <begin position="337"/>
        <end position="357"/>
    </location>
</feature>
<dbReference type="EMBL" id="SACO01000015">
    <property type="protein sequence ID" value="RVU03458.1"/>
    <property type="molecule type" value="Genomic_DNA"/>
</dbReference>
<dbReference type="Proteomes" id="UP000282837">
    <property type="component" value="Unassembled WGS sequence"/>
</dbReference>
<feature type="transmembrane region" description="Helical" evidence="8">
    <location>
        <begin position="485"/>
        <end position="506"/>
    </location>
</feature>
<dbReference type="InterPro" id="IPR004763">
    <property type="entry name" value="CusA-like"/>
</dbReference>
<dbReference type="InterPro" id="IPR001036">
    <property type="entry name" value="Acrflvin-R"/>
</dbReference>
<name>A0A3S2US92_9SPHN</name>